<dbReference type="Proteomes" id="UP000886476">
    <property type="component" value="Unassembled WGS sequence"/>
</dbReference>
<feature type="chain" id="PRO_5045342893" evidence="2">
    <location>
        <begin position="28"/>
        <end position="81"/>
    </location>
</feature>
<comment type="caution">
    <text evidence="3">The sequence shown here is derived from an EMBL/GenBank/DDBJ whole genome shotgun (WGS) entry which is preliminary data.</text>
</comment>
<reference evidence="3" key="1">
    <citation type="submission" date="2020-05" db="EMBL/GenBank/DDBJ databases">
        <title>Nod-independent and nitrogen-fixing Bradyrhizobium aeschynomene sp. nov. isolated from nodules of Aeschynomene indica.</title>
        <authorList>
            <person name="Zhang Z."/>
        </authorList>
    </citation>
    <scope>NUCLEOTIDE SEQUENCE</scope>
    <source>
        <strain evidence="3">83012</strain>
    </source>
</reference>
<accession>A0ABX2C7D1</accession>
<keyword evidence="2" id="KW-0732">Signal</keyword>
<organism evidence="3 4">
    <name type="scientific">Bradyrhizobium aeschynomenes</name>
    <dbReference type="NCBI Taxonomy" id="2734909"/>
    <lineage>
        <taxon>Bacteria</taxon>
        <taxon>Pseudomonadati</taxon>
        <taxon>Pseudomonadota</taxon>
        <taxon>Alphaproteobacteria</taxon>
        <taxon>Hyphomicrobiales</taxon>
        <taxon>Nitrobacteraceae</taxon>
        <taxon>Bradyrhizobium</taxon>
    </lineage>
</organism>
<evidence type="ECO:0000256" key="1">
    <source>
        <dbReference type="SAM" id="MobiDB-lite"/>
    </source>
</evidence>
<feature type="region of interest" description="Disordered" evidence="1">
    <location>
        <begin position="44"/>
        <end position="81"/>
    </location>
</feature>
<protein>
    <submittedName>
        <fullName evidence="3">Uncharacterized protein</fullName>
    </submittedName>
</protein>
<keyword evidence="4" id="KW-1185">Reference proteome</keyword>
<evidence type="ECO:0000256" key="2">
    <source>
        <dbReference type="SAM" id="SignalP"/>
    </source>
</evidence>
<evidence type="ECO:0000313" key="3">
    <source>
        <dbReference type="EMBL" id="NPU63480.1"/>
    </source>
</evidence>
<evidence type="ECO:0000313" key="4">
    <source>
        <dbReference type="Proteomes" id="UP000886476"/>
    </source>
</evidence>
<dbReference type="EMBL" id="JABFDN010000001">
    <property type="protein sequence ID" value="NPU63480.1"/>
    <property type="molecule type" value="Genomic_DNA"/>
</dbReference>
<gene>
    <name evidence="3" type="ORF">HL667_00540</name>
</gene>
<name>A0ABX2C7D1_9BRAD</name>
<sequence length="81" mass="9109">MTQRLRLIMAVAATAIAMVSASEPVLARGAAANIMNSPGYQRRLQESRQQLGAPPPAPYVSEPRYHAPRHKAKRYRHHRHN</sequence>
<feature type="signal peptide" evidence="2">
    <location>
        <begin position="1"/>
        <end position="27"/>
    </location>
</feature>
<dbReference type="RefSeq" id="WP_172108021.1">
    <property type="nucleotide sequence ID" value="NZ_JABFDN010000001.1"/>
</dbReference>
<feature type="compositionally biased region" description="Basic residues" evidence="1">
    <location>
        <begin position="66"/>
        <end position="81"/>
    </location>
</feature>
<proteinExistence type="predicted"/>